<accession>A0A0B6ZWI2</accession>
<sequence length="52" mass="6234">MVPHFSISFFVPLPFTRFPYDISVSFTGMLVASDSHSMLWRMNNGRFRYEWK</sequence>
<name>A0A0B6ZWI2_9EUPU</name>
<reference evidence="1" key="1">
    <citation type="submission" date="2014-12" db="EMBL/GenBank/DDBJ databases">
        <title>Insight into the proteome of Arion vulgaris.</title>
        <authorList>
            <person name="Aradska J."/>
            <person name="Bulat T."/>
            <person name="Smidak R."/>
            <person name="Sarate P."/>
            <person name="Gangsoo J."/>
            <person name="Sialana F."/>
            <person name="Bilban M."/>
            <person name="Lubec G."/>
        </authorList>
    </citation>
    <scope>NUCLEOTIDE SEQUENCE</scope>
    <source>
        <tissue evidence="1">Skin</tissue>
    </source>
</reference>
<dbReference type="AlphaFoldDB" id="A0A0B6ZWI2"/>
<dbReference type="EMBL" id="HACG01025341">
    <property type="protein sequence ID" value="CEK72206.1"/>
    <property type="molecule type" value="Transcribed_RNA"/>
</dbReference>
<proteinExistence type="predicted"/>
<evidence type="ECO:0000313" key="1">
    <source>
        <dbReference type="EMBL" id="CEK72206.1"/>
    </source>
</evidence>
<gene>
    <name evidence="1" type="primary">ORF81457</name>
</gene>
<feature type="non-terminal residue" evidence="1">
    <location>
        <position position="52"/>
    </location>
</feature>
<organism evidence="1">
    <name type="scientific">Arion vulgaris</name>
    <dbReference type="NCBI Taxonomy" id="1028688"/>
    <lineage>
        <taxon>Eukaryota</taxon>
        <taxon>Metazoa</taxon>
        <taxon>Spiralia</taxon>
        <taxon>Lophotrochozoa</taxon>
        <taxon>Mollusca</taxon>
        <taxon>Gastropoda</taxon>
        <taxon>Heterobranchia</taxon>
        <taxon>Euthyneura</taxon>
        <taxon>Panpulmonata</taxon>
        <taxon>Eupulmonata</taxon>
        <taxon>Stylommatophora</taxon>
        <taxon>Helicina</taxon>
        <taxon>Arionoidea</taxon>
        <taxon>Arionidae</taxon>
        <taxon>Arion</taxon>
    </lineage>
</organism>
<protein>
    <submittedName>
        <fullName evidence="1">Uncharacterized protein</fullName>
    </submittedName>
</protein>